<accession>A0ABM9H920</accession>
<organism evidence="2 3">
    <name type="scientific">Streptomyces globisporus</name>
    <dbReference type="NCBI Taxonomy" id="1908"/>
    <lineage>
        <taxon>Bacteria</taxon>
        <taxon>Bacillati</taxon>
        <taxon>Actinomycetota</taxon>
        <taxon>Actinomycetes</taxon>
        <taxon>Kitasatosporales</taxon>
        <taxon>Streptomycetaceae</taxon>
        <taxon>Streptomyces</taxon>
    </lineage>
</organism>
<gene>
    <name evidence="2" type="ORF">SGL43_07190</name>
</gene>
<feature type="region of interest" description="Disordered" evidence="1">
    <location>
        <begin position="55"/>
        <end position="126"/>
    </location>
</feature>
<dbReference type="EMBL" id="CAKXYP010000033">
    <property type="protein sequence ID" value="CAH9420134.1"/>
    <property type="molecule type" value="Genomic_DNA"/>
</dbReference>
<evidence type="ECO:0000256" key="1">
    <source>
        <dbReference type="SAM" id="MobiDB-lite"/>
    </source>
</evidence>
<dbReference type="Proteomes" id="UP001154015">
    <property type="component" value="Unassembled WGS sequence"/>
</dbReference>
<evidence type="ECO:0000313" key="3">
    <source>
        <dbReference type="Proteomes" id="UP001154015"/>
    </source>
</evidence>
<sequence>MNRAPLTAVSDGADGAEARGDTAPSHQPTHRRLHRLWTNGVRDERKRRCGTCCHDNAAGEGVRAAHAGRACAPGKGPTRSSPRRQQRNCRFRELWRPDRAVAAPPRPAPREGEGPAPPGNSGDIRP</sequence>
<evidence type="ECO:0000313" key="2">
    <source>
        <dbReference type="EMBL" id="CAH9420134.1"/>
    </source>
</evidence>
<feature type="compositionally biased region" description="Basic and acidic residues" evidence="1">
    <location>
        <begin position="90"/>
        <end position="99"/>
    </location>
</feature>
<keyword evidence="3" id="KW-1185">Reference proteome</keyword>
<protein>
    <submittedName>
        <fullName evidence="2">Uncharacterized protein</fullName>
    </submittedName>
</protein>
<comment type="caution">
    <text evidence="2">The sequence shown here is derived from an EMBL/GenBank/DDBJ whole genome shotgun (WGS) entry which is preliminary data.</text>
</comment>
<feature type="region of interest" description="Disordered" evidence="1">
    <location>
        <begin position="1"/>
        <end position="39"/>
    </location>
</feature>
<proteinExistence type="predicted"/>
<name>A0ABM9H920_STRGL</name>
<reference evidence="2" key="1">
    <citation type="submission" date="2022-03" db="EMBL/GenBank/DDBJ databases">
        <authorList>
            <person name="Leyn A S."/>
        </authorList>
    </citation>
    <scope>NUCLEOTIDE SEQUENCE</scope>
    <source>
        <strain evidence="2">Streptomyces globisporus 4-3</strain>
    </source>
</reference>